<dbReference type="EMBL" id="CP108482">
    <property type="protein sequence ID" value="WUS58946.1"/>
    <property type="molecule type" value="Genomic_DNA"/>
</dbReference>
<sequence length="176" mass="19292">MINPAWEALPAQTRDHVDELVLKNLRIHAIKEIRDAAPAPVPGIHECLDMIVERYAALGQRFDRGPSAPLELETLAAEVRALPGRPAAVEAVWDGDTEGWFVRLLVVMDEPGGDHCLAIVSHGGDLRLFEGTVAPWPEAREASTVGPALAERFGVPFHFASPDVPDDSAPRWRDLR</sequence>
<gene>
    <name evidence="1" type="ORF">OG469_27655</name>
</gene>
<keyword evidence="2" id="KW-1185">Reference proteome</keyword>
<proteinExistence type="predicted"/>
<evidence type="ECO:0000313" key="1">
    <source>
        <dbReference type="EMBL" id="WUS58946.1"/>
    </source>
</evidence>
<dbReference type="RefSeq" id="WP_329494904.1">
    <property type="nucleotide sequence ID" value="NZ_CP108460.1"/>
</dbReference>
<organism evidence="1 2">
    <name type="scientific">Kitasatospora herbaricolor</name>
    <dbReference type="NCBI Taxonomy" id="68217"/>
    <lineage>
        <taxon>Bacteria</taxon>
        <taxon>Bacillati</taxon>
        <taxon>Actinomycetota</taxon>
        <taxon>Actinomycetes</taxon>
        <taxon>Kitasatosporales</taxon>
        <taxon>Streptomycetaceae</taxon>
        <taxon>Kitasatospora</taxon>
    </lineage>
</organism>
<protein>
    <recommendedName>
        <fullName evidence="3">Histidine phosphatase family protein</fullName>
    </recommendedName>
</protein>
<dbReference type="Proteomes" id="UP001432014">
    <property type="component" value="Chromosome"/>
</dbReference>
<evidence type="ECO:0000313" key="2">
    <source>
        <dbReference type="Proteomes" id="UP001432014"/>
    </source>
</evidence>
<reference evidence="1 2" key="1">
    <citation type="submission" date="2022-10" db="EMBL/GenBank/DDBJ databases">
        <title>The complete genomes of actinobacterial strains from the NBC collection.</title>
        <authorList>
            <person name="Joergensen T.S."/>
            <person name="Alvarez Arevalo M."/>
            <person name="Sterndorff E.B."/>
            <person name="Faurdal D."/>
            <person name="Vuksanovic O."/>
            <person name="Mourched A.-S."/>
            <person name="Charusanti P."/>
            <person name="Shaw S."/>
            <person name="Blin K."/>
            <person name="Weber T."/>
        </authorList>
    </citation>
    <scope>NUCLEOTIDE SEQUENCE [LARGE SCALE GENOMIC DNA]</scope>
    <source>
        <strain evidence="1 2">NBC_01247</strain>
    </source>
</reference>
<accession>A0ABZ1WDJ1</accession>
<evidence type="ECO:0008006" key="3">
    <source>
        <dbReference type="Google" id="ProtNLM"/>
    </source>
</evidence>
<name>A0ABZ1WDJ1_9ACTN</name>